<protein>
    <submittedName>
        <fullName evidence="6">Unannotated protein</fullName>
    </submittedName>
</protein>
<dbReference type="Gene3D" id="2.30.42.10">
    <property type="match status" value="1"/>
</dbReference>
<keyword evidence="4" id="KW-0720">Serine protease</keyword>
<evidence type="ECO:0000259" key="5">
    <source>
        <dbReference type="PROSITE" id="PS50106"/>
    </source>
</evidence>
<dbReference type="GO" id="GO:0006508">
    <property type="term" value="P:proteolysis"/>
    <property type="evidence" value="ECO:0007669"/>
    <property type="project" value="UniProtKB-KW"/>
</dbReference>
<evidence type="ECO:0000313" key="6">
    <source>
        <dbReference type="EMBL" id="CAB4570831.1"/>
    </source>
</evidence>
<dbReference type="CDD" id="cd07560">
    <property type="entry name" value="Peptidase_S41_CPP"/>
    <property type="match status" value="1"/>
</dbReference>
<keyword evidence="3" id="KW-0378">Hydrolase</keyword>
<comment type="similarity">
    <text evidence="1">Belongs to the peptidase S41A family.</text>
</comment>
<dbReference type="PROSITE" id="PS50106">
    <property type="entry name" value="PDZ"/>
    <property type="match status" value="1"/>
</dbReference>
<dbReference type="SUPFAM" id="SSF50156">
    <property type="entry name" value="PDZ domain-like"/>
    <property type="match status" value="1"/>
</dbReference>
<dbReference type="InterPro" id="IPR004447">
    <property type="entry name" value="Peptidase_S41A"/>
</dbReference>
<gene>
    <name evidence="6" type="ORF">UFOPK1650_00689</name>
</gene>
<dbReference type="InterPro" id="IPR036034">
    <property type="entry name" value="PDZ_sf"/>
</dbReference>
<dbReference type="NCBIfam" id="TIGR00225">
    <property type="entry name" value="prc"/>
    <property type="match status" value="1"/>
</dbReference>
<evidence type="ECO:0000256" key="3">
    <source>
        <dbReference type="ARBA" id="ARBA00022801"/>
    </source>
</evidence>
<keyword evidence="2" id="KW-0645">Protease</keyword>
<dbReference type="Gene3D" id="3.30.750.44">
    <property type="match status" value="1"/>
</dbReference>
<reference evidence="6" key="1">
    <citation type="submission" date="2020-05" db="EMBL/GenBank/DDBJ databases">
        <authorList>
            <person name="Chiriac C."/>
            <person name="Salcher M."/>
            <person name="Ghai R."/>
            <person name="Kavagutti S V."/>
        </authorList>
    </citation>
    <scope>NUCLEOTIDE SEQUENCE</scope>
</reference>
<organism evidence="6">
    <name type="scientific">freshwater metagenome</name>
    <dbReference type="NCBI Taxonomy" id="449393"/>
    <lineage>
        <taxon>unclassified sequences</taxon>
        <taxon>metagenomes</taxon>
        <taxon>ecological metagenomes</taxon>
    </lineage>
</organism>
<dbReference type="Pfam" id="PF17820">
    <property type="entry name" value="PDZ_6"/>
    <property type="match status" value="1"/>
</dbReference>
<dbReference type="GO" id="GO:0007165">
    <property type="term" value="P:signal transduction"/>
    <property type="evidence" value="ECO:0007669"/>
    <property type="project" value="TreeGrafter"/>
</dbReference>
<sequence length="372" mass="39484">MREFGLRQFFAGLLSLTLVFGIGYSLGINRGSGPVDQAIAEIVAVDPEGASIESLRQAAIEGALRATGDEWSNYFPQSTMEIFNQRLFNEYSGLGIWLRKSSLGGVEVGAVQEGSSAEKVGVKTDDRLLAVNESSLEGLTLPAALAIVRGAVGSTVDLRVDRKGKEMLLSVARTTLGVENVTASEIAKDVLYIEVASFNVGTASQVLEQLGKTSHKKGVIIDLRGNPGGQIAEAVKTAELFISEGVLLSYQKVNSDPVVFRASRKNPDKAPLVVLIDRETASAAEILAGALQDRNRAVVIGERSQGKGTVQEFITLNDGSKLELTVAKYRTPSGRVIDGVGIEPDLAATDEEIAKRALQVLSGLASLRGQSS</sequence>
<accession>A0A6J6E381</accession>
<dbReference type="InterPro" id="IPR041489">
    <property type="entry name" value="PDZ_6"/>
</dbReference>
<dbReference type="Pfam" id="PF03572">
    <property type="entry name" value="Peptidase_S41"/>
    <property type="match status" value="1"/>
</dbReference>
<dbReference type="EMBL" id="CAEZTJ010000095">
    <property type="protein sequence ID" value="CAB4570831.1"/>
    <property type="molecule type" value="Genomic_DNA"/>
</dbReference>
<dbReference type="SMART" id="SM00245">
    <property type="entry name" value="TSPc"/>
    <property type="match status" value="1"/>
</dbReference>
<dbReference type="Gene3D" id="3.90.226.10">
    <property type="entry name" value="2-enoyl-CoA Hydratase, Chain A, domain 1"/>
    <property type="match status" value="1"/>
</dbReference>
<dbReference type="GO" id="GO:0030288">
    <property type="term" value="C:outer membrane-bounded periplasmic space"/>
    <property type="evidence" value="ECO:0007669"/>
    <property type="project" value="TreeGrafter"/>
</dbReference>
<dbReference type="SUPFAM" id="SSF52096">
    <property type="entry name" value="ClpP/crotonase"/>
    <property type="match status" value="1"/>
</dbReference>
<evidence type="ECO:0000256" key="1">
    <source>
        <dbReference type="ARBA" id="ARBA00009179"/>
    </source>
</evidence>
<dbReference type="SMART" id="SM00228">
    <property type="entry name" value="PDZ"/>
    <property type="match status" value="1"/>
</dbReference>
<proteinExistence type="inferred from homology"/>
<dbReference type="InterPro" id="IPR005151">
    <property type="entry name" value="Tail-specific_protease"/>
</dbReference>
<feature type="domain" description="PDZ" evidence="5">
    <location>
        <begin position="81"/>
        <end position="151"/>
    </location>
</feature>
<evidence type="ECO:0000256" key="2">
    <source>
        <dbReference type="ARBA" id="ARBA00022670"/>
    </source>
</evidence>
<dbReference type="AlphaFoldDB" id="A0A6J6E381"/>
<dbReference type="InterPro" id="IPR001478">
    <property type="entry name" value="PDZ"/>
</dbReference>
<dbReference type="GO" id="GO:0004175">
    <property type="term" value="F:endopeptidase activity"/>
    <property type="evidence" value="ECO:0007669"/>
    <property type="project" value="TreeGrafter"/>
</dbReference>
<dbReference type="PANTHER" id="PTHR32060">
    <property type="entry name" value="TAIL-SPECIFIC PROTEASE"/>
    <property type="match status" value="1"/>
</dbReference>
<dbReference type="InterPro" id="IPR029045">
    <property type="entry name" value="ClpP/crotonase-like_dom_sf"/>
</dbReference>
<dbReference type="GO" id="GO:0008236">
    <property type="term" value="F:serine-type peptidase activity"/>
    <property type="evidence" value="ECO:0007669"/>
    <property type="project" value="UniProtKB-KW"/>
</dbReference>
<evidence type="ECO:0000256" key="4">
    <source>
        <dbReference type="ARBA" id="ARBA00022825"/>
    </source>
</evidence>
<name>A0A6J6E381_9ZZZZ</name>
<dbReference type="PANTHER" id="PTHR32060:SF30">
    <property type="entry name" value="CARBOXY-TERMINAL PROCESSING PROTEASE CTPA"/>
    <property type="match status" value="1"/>
</dbReference>